<dbReference type="PANTHER" id="PTHR46042">
    <property type="entry name" value="DIPHTHINE METHYLTRANSFERASE"/>
    <property type="match status" value="1"/>
</dbReference>
<evidence type="ECO:0000256" key="4">
    <source>
        <dbReference type="ARBA" id="ARBA00022801"/>
    </source>
</evidence>
<accession>A0A3N4M2U0</accession>
<comment type="catalytic activity">
    <reaction evidence="7">
        <text>diphthine methyl ester-[translation elongation factor 2] + H2O = diphthine-[translation elongation factor 2] + methanol + H(+)</text>
        <dbReference type="Rhea" id="RHEA:42656"/>
        <dbReference type="Rhea" id="RHEA-COMP:10172"/>
        <dbReference type="Rhea" id="RHEA-COMP:10173"/>
        <dbReference type="ChEBI" id="CHEBI:15377"/>
        <dbReference type="ChEBI" id="CHEBI:15378"/>
        <dbReference type="ChEBI" id="CHEBI:17790"/>
        <dbReference type="ChEBI" id="CHEBI:79005"/>
        <dbReference type="ChEBI" id="CHEBI:82696"/>
        <dbReference type="EC" id="3.1.1.97"/>
    </reaction>
</comment>
<protein>
    <recommendedName>
        <fullName evidence="6">methylated diphthine methylhydrolase</fullName>
        <ecNumber evidence="6">3.1.1.97</ecNumber>
    </recommendedName>
</protein>
<evidence type="ECO:0000256" key="2">
    <source>
        <dbReference type="ARBA" id="ARBA00022574"/>
    </source>
</evidence>
<sequence>MASLEYAPLRNSKHTLFLDEPPACILIAPSNPSLVVIGTYVYDTEKGTKSGSLRLYRKSAGNSNLVFLDSHDTHAILDAKFSPHDPDYLATAQTHGCLQTFRLDCGADPPSFANKRTISLFDPETILLALTWSPMDPSLIACTLSTGGVAIINPDLPKNNVEYSYQPHSDQAWTCEYSPDGRILYSGADDSILYAQDLETKAMVWKDRRTHGAGVTAIMARPDSFTLLTGSYDDNLRILDLRTRGQDVGQINLGGGVWRLGKRGTDGRSVIASCMYVGSRLVDCGEDLRTPSVVARFEEHESMNYACDIHPMDPDTVVSCSFYDKRVCIWDIKN</sequence>
<dbReference type="PROSITE" id="PS50082">
    <property type="entry name" value="WD_REPEATS_2"/>
    <property type="match status" value="1"/>
</dbReference>
<comment type="pathway">
    <text evidence="1">Protein modification; peptidyl-diphthamide biosynthesis.</text>
</comment>
<evidence type="ECO:0000256" key="6">
    <source>
        <dbReference type="ARBA" id="ARBA00039131"/>
    </source>
</evidence>
<evidence type="ECO:0000313" key="9">
    <source>
        <dbReference type="EMBL" id="RPB29476.1"/>
    </source>
</evidence>
<dbReference type="AlphaFoldDB" id="A0A3N4M2U0"/>
<dbReference type="GO" id="GO:0061685">
    <property type="term" value="F:diphthine methylesterase activity"/>
    <property type="evidence" value="ECO:0007669"/>
    <property type="project" value="UniProtKB-EC"/>
</dbReference>
<dbReference type="GO" id="GO:0017183">
    <property type="term" value="P:protein histidyl modification to diphthamide"/>
    <property type="evidence" value="ECO:0007669"/>
    <property type="project" value="TreeGrafter"/>
</dbReference>
<gene>
    <name evidence="9" type="ORF">L211DRAFT_832182</name>
</gene>
<evidence type="ECO:0000256" key="5">
    <source>
        <dbReference type="ARBA" id="ARBA00038092"/>
    </source>
</evidence>
<dbReference type="OrthoDB" id="1930760at2759"/>
<proteinExistence type="inferred from homology"/>
<evidence type="ECO:0000313" key="10">
    <source>
        <dbReference type="Proteomes" id="UP000267821"/>
    </source>
</evidence>
<keyword evidence="10" id="KW-1185">Reference proteome</keyword>
<keyword evidence="4" id="KW-0378">Hydrolase</keyword>
<dbReference type="InterPro" id="IPR036322">
    <property type="entry name" value="WD40_repeat_dom_sf"/>
</dbReference>
<name>A0A3N4M2U0_9PEZI</name>
<dbReference type="InterPro" id="IPR001680">
    <property type="entry name" value="WD40_rpt"/>
</dbReference>
<dbReference type="PANTHER" id="PTHR46042:SF1">
    <property type="entry name" value="DIPHTHINE METHYLTRANSFERASE"/>
    <property type="match status" value="1"/>
</dbReference>
<evidence type="ECO:0000256" key="1">
    <source>
        <dbReference type="ARBA" id="ARBA00005156"/>
    </source>
</evidence>
<dbReference type="InParanoid" id="A0A3N4M2U0"/>
<dbReference type="SUPFAM" id="SSF50978">
    <property type="entry name" value="WD40 repeat-like"/>
    <property type="match status" value="1"/>
</dbReference>
<evidence type="ECO:0000256" key="3">
    <source>
        <dbReference type="ARBA" id="ARBA00022737"/>
    </source>
</evidence>
<evidence type="ECO:0000256" key="8">
    <source>
        <dbReference type="PROSITE-ProRule" id="PRU00221"/>
    </source>
</evidence>
<keyword evidence="2 8" id="KW-0853">WD repeat</keyword>
<dbReference type="FunCoup" id="A0A3N4M2U0">
    <property type="interactions" value="117"/>
</dbReference>
<dbReference type="SMART" id="SM00320">
    <property type="entry name" value="WD40"/>
    <property type="match status" value="5"/>
</dbReference>
<organism evidence="9 10">
    <name type="scientific">Terfezia boudieri ATCC MYA-4762</name>
    <dbReference type="NCBI Taxonomy" id="1051890"/>
    <lineage>
        <taxon>Eukaryota</taxon>
        <taxon>Fungi</taxon>
        <taxon>Dikarya</taxon>
        <taxon>Ascomycota</taxon>
        <taxon>Pezizomycotina</taxon>
        <taxon>Pezizomycetes</taxon>
        <taxon>Pezizales</taxon>
        <taxon>Pezizaceae</taxon>
        <taxon>Terfezia</taxon>
    </lineage>
</organism>
<evidence type="ECO:0000256" key="7">
    <source>
        <dbReference type="ARBA" id="ARBA00047551"/>
    </source>
</evidence>
<dbReference type="STRING" id="1051890.A0A3N4M2U0"/>
<dbReference type="Gene3D" id="2.130.10.10">
    <property type="entry name" value="YVTN repeat-like/Quinoprotein amine dehydrogenase"/>
    <property type="match status" value="3"/>
</dbReference>
<comment type="similarity">
    <text evidence="5">Belongs to the DPH7 family.</text>
</comment>
<dbReference type="EMBL" id="ML121527">
    <property type="protein sequence ID" value="RPB29476.1"/>
    <property type="molecule type" value="Genomic_DNA"/>
</dbReference>
<dbReference type="EC" id="3.1.1.97" evidence="6"/>
<dbReference type="Proteomes" id="UP000267821">
    <property type="component" value="Unassembled WGS sequence"/>
</dbReference>
<keyword evidence="3" id="KW-0677">Repeat</keyword>
<dbReference type="InterPro" id="IPR015943">
    <property type="entry name" value="WD40/YVTN_repeat-like_dom_sf"/>
</dbReference>
<feature type="repeat" description="WD" evidence="8">
    <location>
        <begin position="208"/>
        <end position="243"/>
    </location>
</feature>
<dbReference type="Pfam" id="PF00400">
    <property type="entry name" value="WD40"/>
    <property type="match status" value="3"/>
</dbReference>
<dbReference type="GO" id="GO:0005737">
    <property type="term" value="C:cytoplasm"/>
    <property type="evidence" value="ECO:0007669"/>
    <property type="project" value="TreeGrafter"/>
</dbReference>
<reference evidence="9 10" key="1">
    <citation type="journal article" date="2018" name="Nat. Ecol. Evol.">
        <title>Pezizomycetes genomes reveal the molecular basis of ectomycorrhizal truffle lifestyle.</title>
        <authorList>
            <person name="Murat C."/>
            <person name="Payen T."/>
            <person name="Noel B."/>
            <person name="Kuo A."/>
            <person name="Morin E."/>
            <person name="Chen J."/>
            <person name="Kohler A."/>
            <person name="Krizsan K."/>
            <person name="Balestrini R."/>
            <person name="Da Silva C."/>
            <person name="Montanini B."/>
            <person name="Hainaut M."/>
            <person name="Levati E."/>
            <person name="Barry K.W."/>
            <person name="Belfiori B."/>
            <person name="Cichocki N."/>
            <person name="Clum A."/>
            <person name="Dockter R.B."/>
            <person name="Fauchery L."/>
            <person name="Guy J."/>
            <person name="Iotti M."/>
            <person name="Le Tacon F."/>
            <person name="Lindquist E.A."/>
            <person name="Lipzen A."/>
            <person name="Malagnac F."/>
            <person name="Mello A."/>
            <person name="Molinier V."/>
            <person name="Miyauchi S."/>
            <person name="Poulain J."/>
            <person name="Riccioni C."/>
            <person name="Rubini A."/>
            <person name="Sitrit Y."/>
            <person name="Splivallo R."/>
            <person name="Traeger S."/>
            <person name="Wang M."/>
            <person name="Zifcakova L."/>
            <person name="Wipf D."/>
            <person name="Zambonelli A."/>
            <person name="Paolocci F."/>
            <person name="Nowrousian M."/>
            <person name="Ottonello S."/>
            <person name="Baldrian P."/>
            <person name="Spatafora J.W."/>
            <person name="Henrissat B."/>
            <person name="Nagy L.G."/>
            <person name="Aury J.M."/>
            <person name="Wincker P."/>
            <person name="Grigoriev I.V."/>
            <person name="Bonfante P."/>
            <person name="Martin F.M."/>
        </authorList>
    </citation>
    <scope>NUCLEOTIDE SEQUENCE [LARGE SCALE GENOMIC DNA]</scope>
    <source>
        <strain evidence="9 10">ATCC MYA-4762</strain>
    </source>
</reference>
<dbReference type="InterPro" id="IPR052415">
    <property type="entry name" value="Diphthine_MTase"/>
</dbReference>